<dbReference type="Proteomes" id="UP000641514">
    <property type="component" value="Unassembled WGS sequence"/>
</dbReference>
<name>A0A916U994_9ACTN</name>
<proteinExistence type="predicted"/>
<evidence type="ECO:0000313" key="1">
    <source>
        <dbReference type="EMBL" id="GGC65002.1"/>
    </source>
</evidence>
<gene>
    <name evidence="1" type="ORF">GCM10011410_16870</name>
</gene>
<reference evidence="1" key="1">
    <citation type="journal article" date="2014" name="Int. J. Syst. Evol. Microbiol.">
        <title>Complete genome sequence of Corynebacterium casei LMG S-19264T (=DSM 44701T), isolated from a smear-ripened cheese.</title>
        <authorList>
            <consortium name="US DOE Joint Genome Institute (JGI-PGF)"/>
            <person name="Walter F."/>
            <person name="Albersmeier A."/>
            <person name="Kalinowski J."/>
            <person name="Ruckert C."/>
        </authorList>
    </citation>
    <scope>NUCLEOTIDE SEQUENCE</scope>
    <source>
        <strain evidence="1">CGMCC 1.15478</strain>
    </source>
</reference>
<dbReference type="EMBL" id="BMJH01000002">
    <property type="protein sequence ID" value="GGC65002.1"/>
    <property type="molecule type" value="Genomic_DNA"/>
</dbReference>
<dbReference type="AlphaFoldDB" id="A0A916U994"/>
<keyword evidence="2" id="KW-1185">Reference proteome</keyword>
<organism evidence="1 2">
    <name type="scientific">Hoyosella rhizosphaerae</name>
    <dbReference type="NCBI Taxonomy" id="1755582"/>
    <lineage>
        <taxon>Bacteria</taxon>
        <taxon>Bacillati</taxon>
        <taxon>Actinomycetota</taxon>
        <taxon>Actinomycetes</taxon>
        <taxon>Mycobacteriales</taxon>
        <taxon>Hoyosellaceae</taxon>
        <taxon>Hoyosella</taxon>
    </lineage>
</organism>
<sequence>MVAECNRWQVEATLRGEYNARHPGDSEIAPQHTVRASTRQLCNELLRIGSHTQDVSGYVSLGVGILPCDCYLTSVRFCLCYLSHMGFGAEMGDVQP</sequence>
<reference evidence="1" key="2">
    <citation type="submission" date="2020-09" db="EMBL/GenBank/DDBJ databases">
        <authorList>
            <person name="Sun Q."/>
            <person name="Zhou Y."/>
        </authorList>
    </citation>
    <scope>NUCLEOTIDE SEQUENCE</scope>
    <source>
        <strain evidence="1">CGMCC 1.15478</strain>
    </source>
</reference>
<comment type="caution">
    <text evidence="1">The sequence shown here is derived from an EMBL/GenBank/DDBJ whole genome shotgun (WGS) entry which is preliminary data.</text>
</comment>
<accession>A0A916U994</accession>
<evidence type="ECO:0000313" key="2">
    <source>
        <dbReference type="Proteomes" id="UP000641514"/>
    </source>
</evidence>
<protein>
    <submittedName>
        <fullName evidence="1">Uncharacterized protein</fullName>
    </submittedName>
</protein>